<feature type="domain" description="Exoribonuclease phosphorolytic" evidence="7">
    <location>
        <begin position="178"/>
        <end position="234"/>
    </location>
</feature>
<protein>
    <recommendedName>
        <fullName evidence="6">Ribosomal RNA-processing protein 42</fullName>
    </recommendedName>
</protein>
<dbReference type="PANTHER" id="PTHR11097">
    <property type="entry name" value="EXOSOME COMPLEX EXONUCLEASE RIBOSOMAL RNA PROCESSING PROTEIN"/>
    <property type="match status" value="1"/>
</dbReference>
<evidence type="ECO:0000313" key="9">
    <source>
        <dbReference type="Proteomes" id="UP000291404"/>
    </source>
</evidence>
<accession>A0A4Q9L392</accession>
<evidence type="ECO:0000256" key="2">
    <source>
        <dbReference type="ARBA" id="ARBA00004604"/>
    </source>
</evidence>
<dbReference type="GO" id="GO:0071028">
    <property type="term" value="P:nuclear mRNA surveillance"/>
    <property type="evidence" value="ECO:0007669"/>
    <property type="project" value="TreeGrafter"/>
</dbReference>
<dbReference type="AlphaFoldDB" id="A0A4Q9L392"/>
<keyword evidence="9" id="KW-1185">Reference proteome</keyword>
<evidence type="ECO:0000256" key="1">
    <source>
        <dbReference type="ARBA" id="ARBA00004496"/>
    </source>
</evidence>
<evidence type="ECO:0000256" key="6">
    <source>
        <dbReference type="ARBA" id="ARBA00042523"/>
    </source>
</evidence>
<dbReference type="STRING" id="148818.A0A4Q9L392"/>
<evidence type="ECO:0000256" key="4">
    <source>
        <dbReference type="ARBA" id="ARBA00022490"/>
    </source>
</evidence>
<dbReference type="EMBL" id="PITI01001235">
    <property type="protein sequence ID" value="TBU01904.1"/>
    <property type="molecule type" value="Genomic_DNA"/>
</dbReference>
<reference evidence="8 9" key="1">
    <citation type="submission" date="2017-12" db="EMBL/GenBank/DDBJ databases">
        <authorList>
            <person name="Pombert J.-F."/>
            <person name="Haag K.L."/>
            <person name="Ebert D."/>
        </authorList>
    </citation>
    <scope>NUCLEOTIDE SEQUENCE [LARGE SCALE GENOMIC DNA]</scope>
    <source>
        <strain evidence="8">BE-OM-2</strain>
    </source>
</reference>
<evidence type="ECO:0000259" key="7">
    <source>
        <dbReference type="Pfam" id="PF03725"/>
    </source>
</evidence>
<dbReference type="InterPro" id="IPR020568">
    <property type="entry name" value="Ribosomal_Su5_D2-typ_SF"/>
</dbReference>
<proteinExistence type="inferred from homology"/>
<keyword evidence="4" id="KW-0963">Cytoplasm</keyword>
<evidence type="ECO:0000256" key="5">
    <source>
        <dbReference type="ARBA" id="ARBA00022835"/>
    </source>
</evidence>
<dbReference type="GO" id="GO:0071035">
    <property type="term" value="P:nuclear polyadenylation-dependent rRNA catabolic process"/>
    <property type="evidence" value="ECO:0007669"/>
    <property type="project" value="TreeGrafter"/>
</dbReference>
<sequence length="236" mass="27020">MKALSTEEIEFTRKCILENLRVDLRKMNDERETVFMESTIEQSDGHLHVVRGETEIEVSIGFIETEETLFTLERIENDTTESSIAPESSKTLDSSNIESNEFFLNLIQETLKEFLKNYKIGVKVEAVIFKDDGCVFDLFFLALQKIFSCINIPIIEKLDRLDIFCDIETSLDLPKPKTYAVYENIFVLDPNKNEELSSDGIIHLLVDSSKNIHGMFLENSKLIDPLVLIEAINNSV</sequence>
<dbReference type="InterPro" id="IPR036345">
    <property type="entry name" value="ExoRNase_PH_dom2_sf"/>
</dbReference>
<dbReference type="PANTHER" id="PTHR11097:SF8">
    <property type="entry name" value="EXOSOME COMPLEX COMPONENT RRP42"/>
    <property type="match status" value="1"/>
</dbReference>
<dbReference type="SUPFAM" id="SSF55666">
    <property type="entry name" value="Ribonuclease PH domain 2-like"/>
    <property type="match status" value="1"/>
</dbReference>
<dbReference type="Proteomes" id="UP000291404">
    <property type="component" value="Unassembled WGS sequence"/>
</dbReference>
<dbReference type="GO" id="GO:0000177">
    <property type="term" value="C:cytoplasmic exosome (RNase complex)"/>
    <property type="evidence" value="ECO:0007669"/>
    <property type="project" value="TreeGrafter"/>
</dbReference>
<dbReference type="VEuPathDB" id="MicrosporidiaDB:CWI36_1235p0010"/>
<dbReference type="Gene3D" id="3.30.230.70">
    <property type="entry name" value="GHMP Kinase, N-terminal domain"/>
    <property type="match status" value="1"/>
</dbReference>
<keyword evidence="5" id="KW-0271">Exosome</keyword>
<name>A0A4Q9L392_9MICR</name>
<gene>
    <name evidence="8" type="ORF">CWI36_1235p0010</name>
</gene>
<organism evidence="8 9">
    <name type="scientific">Hamiltosporidium magnivora</name>
    <dbReference type="NCBI Taxonomy" id="148818"/>
    <lineage>
        <taxon>Eukaryota</taxon>
        <taxon>Fungi</taxon>
        <taxon>Fungi incertae sedis</taxon>
        <taxon>Microsporidia</taxon>
        <taxon>Dubosqiidae</taxon>
        <taxon>Hamiltosporidium</taxon>
    </lineage>
</organism>
<dbReference type="GO" id="GO:0035925">
    <property type="term" value="F:mRNA 3'-UTR AU-rich region binding"/>
    <property type="evidence" value="ECO:0007669"/>
    <property type="project" value="TreeGrafter"/>
</dbReference>
<dbReference type="GO" id="GO:0000176">
    <property type="term" value="C:nuclear exosome (RNase complex)"/>
    <property type="evidence" value="ECO:0007669"/>
    <property type="project" value="UniProtKB-ARBA"/>
</dbReference>
<dbReference type="SUPFAM" id="SSF54211">
    <property type="entry name" value="Ribosomal protein S5 domain 2-like"/>
    <property type="match status" value="1"/>
</dbReference>
<dbReference type="InterPro" id="IPR050590">
    <property type="entry name" value="Exosome_comp_Rrp42_subfam"/>
</dbReference>
<evidence type="ECO:0000313" key="8">
    <source>
        <dbReference type="EMBL" id="TBU01904.1"/>
    </source>
</evidence>
<dbReference type="InterPro" id="IPR027408">
    <property type="entry name" value="PNPase/RNase_PH_dom_sf"/>
</dbReference>
<comment type="subcellular location">
    <subcellularLocation>
        <location evidence="1">Cytoplasm</location>
    </subcellularLocation>
    <subcellularLocation>
        <location evidence="2">Nucleus</location>
        <location evidence="2">Nucleolus</location>
    </subcellularLocation>
</comment>
<dbReference type="GO" id="GO:0005730">
    <property type="term" value="C:nucleolus"/>
    <property type="evidence" value="ECO:0007669"/>
    <property type="project" value="UniProtKB-SubCell"/>
</dbReference>
<dbReference type="GO" id="GO:0034475">
    <property type="term" value="P:U4 snRNA 3'-end processing"/>
    <property type="evidence" value="ECO:0007669"/>
    <property type="project" value="TreeGrafter"/>
</dbReference>
<comment type="caution">
    <text evidence="8">The sequence shown here is derived from an EMBL/GenBank/DDBJ whole genome shotgun (WGS) entry which is preliminary data.</text>
</comment>
<dbReference type="VEuPathDB" id="MicrosporidiaDB:CWI39_0554p0010"/>
<dbReference type="InterPro" id="IPR015847">
    <property type="entry name" value="ExoRNase_PH_dom2"/>
</dbReference>
<dbReference type="GO" id="GO:0000467">
    <property type="term" value="P:exonucleolytic trimming to generate mature 3'-end of 5.8S rRNA from tricistronic rRNA transcript (SSU-rRNA, 5.8S rRNA, LSU-rRNA)"/>
    <property type="evidence" value="ECO:0007669"/>
    <property type="project" value="TreeGrafter"/>
</dbReference>
<dbReference type="GO" id="GO:0016075">
    <property type="term" value="P:rRNA catabolic process"/>
    <property type="evidence" value="ECO:0007669"/>
    <property type="project" value="TreeGrafter"/>
</dbReference>
<dbReference type="GO" id="GO:0034476">
    <property type="term" value="P:U5 snRNA 3'-end processing"/>
    <property type="evidence" value="ECO:0007669"/>
    <property type="project" value="TreeGrafter"/>
</dbReference>
<dbReference type="GO" id="GO:0034473">
    <property type="term" value="P:U1 snRNA 3'-end processing"/>
    <property type="evidence" value="ECO:0007669"/>
    <property type="project" value="TreeGrafter"/>
</dbReference>
<comment type="similarity">
    <text evidence="3">Belongs to the RNase PH family.</text>
</comment>
<evidence type="ECO:0000256" key="3">
    <source>
        <dbReference type="ARBA" id="ARBA00006678"/>
    </source>
</evidence>
<dbReference type="Pfam" id="PF03725">
    <property type="entry name" value="RNase_PH_C"/>
    <property type="match status" value="1"/>
</dbReference>
<dbReference type="GO" id="GO:0071038">
    <property type="term" value="P:TRAMP-dependent tRNA surveillance pathway"/>
    <property type="evidence" value="ECO:0007669"/>
    <property type="project" value="TreeGrafter"/>
</dbReference>